<organism evidence="2 3">
    <name type="scientific">Bos mutus</name>
    <name type="common">wild yak</name>
    <dbReference type="NCBI Taxonomy" id="72004"/>
    <lineage>
        <taxon>Eukaryota</taxon>
        <taxon>Metazoa</taxon>
        <taxon>Chordata</taxon>
        <taxon>Craniata</taxon>
        <taxon>Vertebrata</taxon>
        <taxon>Euteleostomi</taxon>
        <taxon>Mammalia</taxon>
        <taxon>Eutheria</taxon>
        <taxon>Laurasiatheria</taxon>
        <taxon>Artiodactyla</taxon>
        <taxon>Ruminantia</taxon>
        <taxon>Pecora</taxon>
        <taxon>Bovidae</taxon>
        <taxon>Bovinae</taxon>
        <taxon>Bos</taxon>
    </lineage>
</organism>
<dbReference type="AlphaFoldDB" id="A0A6B0RU92"/>
<feature type="region of interest" description="Disordered" evidence="1">
    <location>
        <begin position="95"/>
        <end position="118"/>
    </location>
</feature>
<protein>
    <submittedName>
        <fullName evidence="2">Uncharacterized protein</fullName>
    </submittedName>
</protein>
<gene>
    <name evidence="2" type="ORF">E5288_WYG022308</name>
</gene>
<comment type="caution">
    <text evidence="2">The sequence shown here is derived from an EMBL/GenBank/DDBJ whole genome shotgun (WGS) entry which is preliminary data.</text>
</comment>
<evidence type="ECO:0000256" key="1">
    <source>
        <dbReference type="SAM" id="MobiDB-lite"/>
    </source>
</evidence>
<keyword evidence="3" id="KW-1185">Reference proteome</keyword>
<name>A0A6B0RU92_9CETA</name>
<accession>A0A6B0RU92</accession>
<feature type="compositionally biased region" description="Basic and acidic residues" evidence="1">
    <location>
        <begin position="29"/>
        <end position="41"/>
    </location>
</feature>
<reference evidence="2" key="1">
    <citation type="submission" date="2019-10" db="EMBL/GenBank/DDBJ databases">
        <title>The sequence and de novo assembly of the wild yak genome.</title>
        <authorList>
            <person name="Liu Y."/>
        </authorList>
    </citation>
    <scope>NUCLEOTIDE SEQUENCE [LARGE SCALE GENOMIC DNA]</scope>
    <source>
        <strain evidence="2">WY2019</strain>
    </source>
</reference>
<feature type="compositionally biased region" description="Basic and acidic residues" evidence="1">
    <location>
        <begin position="100"/>
        <end position="118"/>
    </location>
</feature>
<feature type="region of interest" description="Disordered" evidence="1">
    <location>
        <begin position="1"/>
        <end position="64"/>
    </location>
</feature>
<dbReference type="EMBL" id="VBQZ03000096">
    <property type="protein sequence ID" value="MXQ93628.1"/>
    <property type="molecule type" value="Genomic_DNA"/>
</dbReference>
<evidence type="ECO:0000313" key="2">
    <source>
        <dbReference type="EMBL" id="MXQ93628.1"/>
    </source>
</evidence>
<dbReference type="Proteomes" id="UP000322234">
    <property type="component" value="Unassembled WGS sequence"/>
</dbReference>
<evidence type="ECO:0000313" key="3">
    <source>
        <dbReference type="Proteomes" id="UP000322234"/>
    </source>
</evidence>
<sequence length="133" mass="14726">MRELTGSLWRRVDSPPRASATALSAPWFRGDKGEVRKDQLRANRGFPSSSPEVPSQPPQEPSDLDFQEVTEVQICRDTCWSGVPLWAFLQEAANRARPGSPDHHGEGCPDGHMHSFPGIERKPPGFLLCSFSS</sequence>
<proteinExistence type="predicted"/>